<comment type="similarity">
    <text evidence="1 7">Belongs to the methylthioribose kinase family.</text>
</comment>
<keyword evidence="5 7" id="KW-0418">Kinase</keyword>
<evidence type="ECO:0000256" key="1">
    <source>
        <dbReference type="ARBA" id="ARBA00010165"/>
    </source>
</evidence>
<feature type="binding site" evidence="7">
    <location>
        <position position="340"/>
    </location>
    <ligand>
        <name>substrate</name>
    </ligand>
</feature>
<evidence type="ECO:0000313" key="10">
    <source>
        <dbReference type="Proteomes" id="UP000255326"/>
    </source>
</evidence>
<feature type="binding site" evidence="7">
    <location>
        <position position="233"/>
    </location>
    <ligand>
        <name>substrate</name>
    </ligand>
</feature>
<dbReference type="AlphaFoldDB" id="A0A370GVI3"/>
<dbReference type="InterPro" id="IPR011009">
    <property type="entry name" value="Kinase-like_dom_sf"/>
</dbReference>
<dbReference type="PANTHER" id="PTHR34273:SF2">
    <property type="entry name" value="METHYLTHIORIBOSE KINASE"/>
    <property type="match status" value="1"/>
</dbReference>
<keyword evidence="6 7" id="KW-0067">ATP-binding</keyword>
<evidence type="ECO:0000256" key="4">
    <source>
        <dbReference type="ARBA" id="ARBA00022741"/>
    </source>
</evidence>
<evidence type="ECO:0000256" key="3">
    <source>
        <dbReference type="ARBA" id="ARBA00022679"/>
    </source>
</evidence>
<dbReference type="Pfam" id="PF01636">
    <property type="entry name" value="APH"/>
    <property type="match status" value="1"/>
</dbReference>
<feature type="binding site" evidence="7">
    <location>
        <begin position="115"/>
        <end position="117"/>
    </location>
    <ligand>
        <name>ATP</name>
        <dbReference type="ChEBI" id="CHEBI:30616"/>
    </ligand>
</feature>
<feature type="binding site" evidence="7">
    <location>
        <begin position="250"/>
        <end position="252"/>
    </location>
    <ligand>
        <name>ATP</name>
        <dbReference type="ChEBI" id="CHEBI:30616"/>
    </ligand>
</feature>
<dbReference type="GO" id="GO:0005524">
    <property type="term" value="F:ATP binding"/>
    <property type="evidence" value="ECO:0007669"/>
    <property type="project" value="UniProtKB-UniRule"/>
</dbReference>
<dbReference type="Gene3D" id="3.90.1200.10">
    <property type="match status" value="1"/>
</dbReference>
<evidence type="ECO:0000256" key="6">
    <source>
        <dbReference type="ARBA" id="ARBA00022840"/>
    </source>
</evidence>
<keyword evidence="4 7" id="KW-0547">Nucleotide-binding</keyword>
<feature type="binding site" evidence="7">
    <location>
        <position position="61"/>
    </location>
    <ligand>
        <name>ATP</name>
        <dbReference type="ChEBI" id="CHEBI:30616"/>
    </ligand>
</feature>
<name>A0A370GVI3_9BACI</name>
<keyword evidence="7" id="KW-0028">Amino-acid biosynthesis</keyword>
<gene>
    <name evidence="7" type="primary">mtnK</name>
    <name evidence="9" type="ORF">DFR59_101346</name>
</gene>
<accession>A0A370GVI3</accession>
<evidence type="ECO:0000256" key="7">
    <source>
        <dbReference type="HAMAP-Rule" id="MF_01683"/>
    </source>
</evidence>
<comment type="function">
    <text evidence="7">Catalyzes the phosphorylation of methylthioribose into methylthioribose-1-phosphate.</text>
</comment>
<keyword evidence="7" id="KW-0486">Methionine biosynthesis</keyword>
<organism evidence="9 10">
    <name type="scientific">Falsibacillus pallidus</name>
    <dbReference type="NCBI Taxonomy" id="493781"/>
    <lineage>
        <taxon>Bacteria</taxon>
        <taxon>Bacillati</taxon>
        <taxon>Bacillota</taxon>
        <taxon>Bacilli</taxon>
        <taxon>Bacillales</taxon>
        <taxon>Bacillaceae</taxon>
        <taxon>Falsibacillus</taxon>
    </lineage>
</organism>
<dbReference type="Proteomes" id="UP000255326">
    <property type="component" value="Unassembled WGS sequence"/>
</dbReference>
<evidence type="ECO:0000313" key="9">
    <source>
        <dbReference type="EMBL" id="RDI47685.1"/>
    </source>
</evidence>
<dbReference type="EMBL" id="QQAY01000001">
    <property type="protein sequence ID" value="RDI47685.1"/>
    <property type="molecule type" value="Genomic_DNA"/>
</dbReference>
<dbReference type="PIRSF" id="PIRSF031134">
    <property type="entry name" value="MTRK"/>
    <property type="match status" value="1"/>
</dbReference>
<dbReference type="InterPro" id="IPR002575">
    <property type="entry name" value="Aminoglycoside_PTrfase"/>
</dbReference>
<dbReference type="PANTHER" id="PTHR34273">
    <property type="entry name" value="METHYLTHIORIBOSE KINASE"/>
    <property type="match status" value="1"/>
</dbReference>
<dbReference type="Gene3D" id="3.30.200.20">
    <property type="entry name" value="Phosphorylase Kinase, domain 1"/>
    <property type="match status" value="1"/>
</dbReference>
<comment type="catalytic activity">
    <reaction evidence="7">
        <text>5-(methylsulfanyl)-D-ribose + ATP = 5-(methylsulfanyl)-alpha-D-ribose 1-phosphate + ADP + H(+)</text>
        <dbReference type="Rhea" id="RHEA:22312"/>
        <dbReference type="ChEBI" id="CHEBI:15378"/>
        <dbReference type="ChEBI" id="CHEBI:30616"/>
        <dbReference type="ChEBI" id="CHEBI:58533"/>
        <dbReference type="ChEBI" id="CHEBI:78440"/>
        <dbReference type="ChEBI" id="CHEBI:456216"/>
        <dbReference type="EC" id="2.7.1.100"/>
    </reaction>
</comment>
<comment type="subunit">
    <text evidence="2 7">Homodimer.</text>
</comment>
<dbReference type="UniPathway" id="UPA00904">
    <property type="reaction ID" value="UER00872"/>
</dbReference>
<sequence>MAISKTKIYEPLTTSRAINLLKELDFFKKDSILTCNEIGDGNLNLVFQVTEPQSGKSCIIKQALPYAKVVGESWPLTLNRAKIEADALKLYKEHVPQFVPEIYYTNDDLAITVMEDLSSLKITRKGLIAGEEYPHLPEHLGEFLAKTLFYTSDFYLEPPAKKILAQKFSNPELCKISEDLVFTDPFFNSDTNDFEPELYDDVQTLWNDFTLKLEAAKLKKCFLTESEALIHGDLHTGSIFTDQYTTKVIDPEFAFFGPIGFDIGQFFANLIFQLLSNPKDKERLISGYIVDAWNTFEKTYSDLWRKESREKYTEVEGYLDFVLKKIFQDAIGFAGCELIRRTIGLAHVEDLDGIFDNDLRINAKKASLQLGRAFIKTRGHHIGPESILPLLSETAAYAAINKE</sequence>
<dbReference type="InterPro" id="IPR009212">
    <property type="entry name" value="Methylthioribose_kinase"/>
</dbReference>
<feature type="binding site" evidence="7">
    <location>
        <position position="44"/>
    </location>
    <ligand>
        <name>ATP</name>
        <dbReference type="ChEBI" id="CHEBI:30616"/>
    </ligand>
</feature>
<dbReference type="SUPFAM" id="SSF56112">
    <property type="entry name" value="Protein kinase-like (PK-like)"/>
    <property type="match status" value="1"/>
</dbReference>
<comment type="caution">
    <text evidence="9">The sequence shown here is derived from an EMBL/GenBank/DDBJ whole genome shotgun (WGS) entry which is preliminary data.</text>
</comment>
<comment type="pathway">
    <text evidence="7">Amino-acid biosynthesis; L-methionine biosynthesis via salvage pathway; S-methyl-5-thio-alpha-D-ribose 1-phosphate from S-methyl-5'-thioadenosine (hydrolase route): step 2/2.</text>
</comment>
<keyword evidence="3 7" id="KW-0808">Transferase</keyword>
<feature type="domain" description="Aminoglycoside phosphotransferase" evidence="8">
    <location>
        <begin position="35"/>
        <end position="269"/>
    </location>
</feature>
<protein>
    <recommendedName>
        <fullName evidence="7">Methylthioribose kinase</fullName>
        <shortName evidence="7">MTR kinase</shortName>
        <ecNumber evidence="7">2.7.1.100</ecNumber>
    </recommendedName>
</protein>
<dbReference type="NCBIfam" id="TIGR01767">
    <property type="entry name" value="MTRK"/>
    <property type="match status" value="1"/>
</dbReference>
<dbReference type="RefSeq" id="WP_425454682.1">
    <property type="nucleotide sequence ID" value="NZ_QQAY01000001.1"/>
</dbReference>
<proteinExistence type="inferred from homology"/>
<evidence type="ECO:0000256" key="5">
    <source>
        <dbReference type="ARBA" id="ARBA00022777"/>
    </source>
</evidence>
<evidence type="ECO:0000259" key="8">
    <source>
        <dbReference type="Pfam" id="PF01636"/>
    </source>
</evidence>
<dbReference type="EC" id="2.7.1.100" evidence="7"/>
<keyword evidence="10" id="KW-1185">Reference proteome</keyword>
<evidence type="ECO:0000256" key="2">
    <source>
        <dbReference type="ARBA" id="ARBA00011738"/>
    </source>
</evidence>
<dbReference type="GO" id="GO:0046522">
    <property type="term" value="F:S-methyl-5-thioribose kinase activity"/>
    <property type="evidence" value="ECO:0007669"/>
    <property type="project" value="UniProtKB-UniRule"/>
</dbReference>
<reference evidence="9 10" key="1">
    <citation type="submission" date="2018-07" db="EMBL/GenBank/DDBJ databases">
        <title>Genomic Encyclopedia of Type Strains, Phase IV (KMG-IV): sequencing the most valuable type-strain genomes for metagenomic binning, comparative biology and taxonomic classification.</title>
        <authorList>
            <person name="Goeker M."/>
        </authorList>
    </citation>
    <scope>NUCLEOTIDE SEQUENCE [LARGE SCALE GENOMIC DNA]</scope>
    <source>
        <strain evidence="9 10">DSM 25281</strain>
    </source>
</reference>
<dbReference type="HAMAP" id="MF_01683">
    <property type="entry name" value="Salvage_MtnK"/>
    <property type="match status" value="1"/>
</dbReference>
<dbReference type="GO" id="GO:0019509">
    <property type="term" value="P:L-methionine salvage from methylthioadenosine"/>
    <property type="evidence" value="ECO:0007669"/>
    <property type="project" value="UniProtKB-UniRule"/>
</dbReference>